<evidence type="ECO:0000313" key="2">
    <source>
        <dbReference type="Proteomes" id="UP000289886"/>
    </source>
</evidence>
<accession>A0A662YK55</accession>
<dbReference type="PANTHER" id="PTHR23093">
    <property type="entry name" value="SIMILAR TO CHROMOSOME 3 OPEN READING FRAME 20"/>
    <property type="match status" value="1"/>
</dbReference>
<organism evidence="1 2">
    <name type="scientific">Acipenser ruthenus</name>
    <name type="common">Sterlet sturgeon</name>
    <dbReference type="NCBI Taxonomy" id="7906"/>
    <lineage>
        <taxon>Eukaryota</taxon>
        <taxon>Metazoa</taxon>
        <taxon>Chordata</taxon>
        <taxon>Craniata</taxon>
        <taxon>Vertebrata</taxon>
        <taxon>Euteleostomi</taxon>
        <taxon>Actinopterygii</taxon>
        <taxon>Chondrostei</taxon>
        <taxon>Acipenseriformes</taxon>
        <taxon>Acipenseridae</taxon>
        <taxon>Acipenser</taxon>
    </lineage>
</organism>
<comment type="caution">
    <text evidence="1">The sequence shown here is derived from an EMBL/GenBank/DDBJ whole genome shotgun (WGS) entry which is preliminary data.</text>
</comment>
<keyword evidence="2" id="KW-1185">Reference proteome</keyword>
<protein>
    <submittedName>
        <fullName evidence="1">Uncharacterized protein</fullName>
    </submittedName>
</protein>
<dbReference type="AlphaFoldDB" id="A0A662YK55"/>
<proteinExistence type="predicted"/>
<evidence type="ECO:0000313" key="1">
    <source>
        <dbReference type="EMBL" id="RXM97124.1"/>
    </source>
</evidence>
<name>A0A662YK55_ACIRT</name>
<sequence length="346" mass="39417">MEFVRGFEQYKADAPELLEEIEKALTDCRIQDVWLPYGIQNLCDYSWEELSEIPPRTKSASMQKNQNKTPKNLCLPPNIGASFTGVPNESQMSVRISLRQKYKQSLGCGLKNKPTMETVVEGSSSPNPVLVTQGTLEMYKWAIERLRPILQEMVKLPVKPKASCVCPSTTWKGIPLYCPVQLRELLCEHSDSQFCRCSKRVPRVTDLELDFFIKAQRAEQIIVIQVISSLHSYSSMSAEQILHRMQHKRVCFSNKPCFECSQDPYRLLSYDIDTASRLTKTKTPLLVARHGVSPGTVLMYAQGKLLFGGTVLNGYGFSKKDLLKQIVKTRRDYLMGDVLPDDYNFR</sequence>
<dbReference type="PANTHER" id="PTHR23093:SF20">
    <property type="entry name" value="SIMILAR TO CHROMOSOME 3 OPEN READING FRAME 20"/>
    <property type="match status" value="1"/>
</dbReference>
<gene>
    <name evidence="1" type="ORF">EOD39_14813</name>
</gene>
<dbReference type="EMBL" id="SCEB01001247">
    <property type="protein sequence ID" value="RXM97124.1"/>
    <property type="molecule type" value="Genomic_DNA"/>
</dbReference>
<reference evidence="1 2" key="1">
    <citation type="submission" date="2019-01" db="EMBL/GenBank/DDBJ databases">
        <title>Draft Genome and Complete Hox-Cluster Characterization of the Sterlet Sturgeon (Acipenser ruthenus).</title>
        <authorList>
            <person name="Wei Q."/>
        </authorList>
    </citation>
    <scope>NUCLEOTIDE SEQUENCE [LARGE SCALE GENOMIC DNA]</scope>
    <source>
        <strain evidence="1">WHYD16114868_AA</strain>
        <tissue evidence="1">Blood</tissue>
    </source>
</reference>
<dbReference type="Proteomes" id="UP000289886">
    <property type="component" value="Unassembled WGS sequence"/>
</dbReference>